<feature type="region of interest" description="Disordered" evidence="8">
    <location>
        <begin position="375"/>
        <end position="398"/>
    </location>
</feature>
<dbReference type="SUPFAM" id="SSF52058">
    <property type="entry name" value="L domain-like"/>
    <property type="match status" value="1"/>
</dbReference>
<reference evidence="10 11" key="1">
    <citation type="journal article" date="2018" name="Plant J.">
        <title>Genome sequences of Chlorella sorokiniana UTEX 1602 and Micractinium conductrix SAG 241.80: implications to maltose excretion by a green alga.</title>
        <authorList>
            <person name="Arriola M.B."/>
            <person name="Velmurugan N."/>
            <person name="Zhang Y."/>
            <person name="Plunkett M.H."/>
            <person name="Hondzo H."/>
            <person name="Barney B.M."/>
        </authorList>
    </citation>
    <scope>NUCLEOTIDE SEQUENCE [LARGE SCALE GENOMIC DNA]</scope>
    <source>
        <strain evidence="10 11">SAG 241.80</strain>
    </source>
</reference>
<evidence type="ECO:0000259" key="9">
    <source>
        <dbReference type="Pfam" id="PF23602"/>
    </source>
</evidence>
<sequence>MARITADLLRRRAEHNDRNLITLHEIALHAQGIERIELLGSLCRHLRILLLQNNLISRIEGLHRLKELEHLNLALNNITRLANLQRCESLRVLDLTANFVPPAGLLGLRAALGDLPALRELHLLGNPCASWPGYRAFVVGSLPRLQRLDGEQVLPSSRIAAAQQLPALEARLRAELAAQGLDPDEAAQAEDDSLAPGAEVEETGVVGDDGQLRRPWCPATRVLEQREAEAEEAAAEARRRAAQPKAGDGLFGEVVEPPPRTVFPEIVDGAPVYQKNEGKWEYSLAESADGRSVQLDVAFDRYLDTSAIQADVQPRVVRLLCKGRLLQLELPSEVAPDRSVAQRSKTTGHLLLTMPLAEGPSACLRPVRAGVENAAGAGNRSSAGGGSGSGGKRSGAAALAAPAELPPALVVAAAAAAGGGGALGDDDDDLPPL</sequence>
<keyword evidence="2" id="KW-0963">Cytoplasm</keyword>
<comment type="subcellular location">
    <subcellularLocation>
        <location evidence="1">Cytoplasm</location>
        <location evidence="1">Cytoskeleton</location>
        <location evidence="1">Cilium axoneme</location>
    </subcellularLocation>
</comment>
<dbReference type="OrthoDB" id="10250990at2759"/>
<evidence type="ECO:0000256" key="2">
    <source>
        <dbReference type="ARBA" id="ARBA00022490"/>
    </source>
</evidence>
<dbReference type="Proteomes" id="UP000239649">
    <property type="component" value="Unassembled WGS sequence"/>
</dbReference>
<accession>A0A2P6V7V3</accession>
<keyword evidence="6" id="KW-0966">Cell projection</keyword>
<dbReference type="Gene3D" id="3.80.10.10">
    <property type="entry name" value="Ribonuclease Inhibitor"/>
    <property type="match status" value="1"/>
</dbReference>
<keyword evidence="4" id="KW-0677">Repeat</keyword>
<dbReference type="GO" id="GO:0005930">
    <property type="term" value="C:axoneme"/>
    <property type="evidence" value="ECO:0007669"/>
    <property type="project" value="UniProtKB-SubCell"/>
</dbReference>
<keyword evidence="11" id="KW-1185">Reference proteome</keyword>
<dbReference type="PANTHER" id="PTHR18849:SF0">
    <property type="entry name" value="CILIA- AND FLAGELLA-ASSOCIATED PROTEIN 410-RELATED"/>
    <property type="match status" value="1"/>
</dbReference>
<evidence type="ECO:0000256" key="7">
    <source>
        <dbReference type="ARBA" id="ARBA00049982"/>
    </source>
</evidence>
<evidence type="ECO:0000313" key="11">
    <source>
        <dbReference type="Proteomes" id="UP000239649"/>
    </source>
</evidence>
<keyword evidence="5" id="KW-0969">Cilium</keyword>
<dbReference type="PROSITE" id="PS51450">
    <property type="entry name" value="LRR"/>
    <property type="match status" value="2"/>
</dbReference>
<evidence type="ECO:0000256" key="6">
    <source>
        <dbReference type="ARBA" id="ARBA00023273"/>
    </source>
</evidence>
<evidence type="ECO:0000256" key="5">
    <source>
        <dbReference type="ARBA" id="ARBA00023069"/>
    </source>
</evidence>
<comment type="caution">
    <text evidence="10">The sequence shown here is derived from an EMBL/GenBank/DDBJ whole genome shotgun (WGS) entry which is preliminary data.</text>
</comment>
<evidence type="ECO:0000256" key="3">
    <source>
        <dbReference type="ARBA" id="ARBA00022614"/>
    </source>
</evidence>
<name>A0A2P6V7V3_9CHLO</name>
<dbReference type="EMBL" id="LHPF02000021">
    <property type="protein sequence ID" value="PSC70165.1"/>
    <property type="molecule type" value="Genomic_DNA"/>
</dbReference>
<feature type="domain" description="Dynein axonemal assembly factor 11-like CS" evidence="9">
    <location>
        <begin position="268"/>
        <end position="355"/>
    </location>
</feature>
<evidence type="ECO:0000256" key="1">
    <source>
        <dbReference type="ARBA" id="ARBA00004430"/>
    </source>
</evidence>
<dbReference type="STRING" id="554055.A0A2P6V7V3"/>
<dbReference type="InterPro" id="IPR032675">
    <property type="entry name" value="LRR_dom_sf"/>
</dbReference>
<dbReference type="FunFam" id="3.80.10.10:FF:000052">
    <property type="entry name" value="Leucine rich repeat containing 6"/>
    <property type="match status" value="1"/>
</dbReference>
<dbReference type="InterPro" id="IPR001611">
    <property type="entry name" value="Leu-rich_rpt"/>
</dbReference>
<dbReference type="InterPro" id="IPR056496">
    <property type="entry name" value="CS_DNAAF11_C"/>
</dbReference>
<dbReference type="AlphaFoldDB" id="A0A2P6V7V3"/>
<dbReference type="Pfam" id="PF14580">
    <property type="entry name" value="LRR_9"/>
    <property type="match status" value="1"/>
</dbReference>
<feature type="compositionally biased region" description="Gly residues" evidence="8">
    <location>
        <begin position="383"/>
        <end position="393"/>
    </location>
</feature>
<dbReference type="PANTHER" id="PTHR18849">
    <property type="entry name" value="LEUCINE RICH REPEAT PROTEIN"/>
    <property type="match status" value="1"/>
</dbReference>
<evidence type="ECO:0000256" key="4">
    <source>
        <dbReference type="ARBA" id="ARBA00022737"/>
    </source>
</evidence>
<evidence type="ECO:0000313" key="10">
    <source>
        <dbReference type="EMBL" id="PSC70165.1"/>
    </source>
</evidence>
<organism evidence="10 11">
    <name type="scientific">Micractinium conductrix</name>
    <dbReference type="NCBI Taxonomy" id="554055"/>
    <lineage>
        <taxon>Eukaryota</taxon>
        <taxon>Viridiplantae</taxon>
        <taxon>Chlorophyta</taxon>
        <taxon>core chlorophytes</taxon>
        <taxon>Trebouxiophyceae</taxon>
        <taxon>Chlorellales</taxon>
        <taxon>Chlorellaceae</taxon>
        <taxon>Chlorella clade</taxon>
        <taxon>Micractinium</taxon>
    </lineage>
</organism>
<dbReference type="Pfam" id="PF23602">
    <property type="entry name" value="CS_DNAAF11_C"/>
    <property type="match status" value="1"/>
</dbReference>
<protein>
    <submittedName>
        <fullName evidence="10">TilB-like protein</fullName>
    </submittedName>
</protein>
<proteinExistence type="inferred from homology"/>
<comment type="similarity">
    <text evidence="7">Belongs to the tilB family.</text>
</comment>
<gene>
    <name evidence="10" type="ORF">C2E20_6351</name>
</gene>
<keyword evidence="3" id="KW-0433">Leucine-rich repeat</keyword>
<evidence type="ECO:0000256" key="8">
    <source>
        <dbReference type="SAM" id="MobiDB-lite"/>
    </source>
</evidence>